<keyword evidence="2" id="KW-1185">Reference proteome</keyword>
<name>A0A679ISW5_9ENTE</name>
<proteinExistence type="predicted"/>
<dbReference type="Proteomes" id="UP000502998">
    <property type="component" value="Chromosome"/>
</dbReference>
<reference evidence="1 2" key="1">
    <citation type="submission" date="2020-02" db="EMBL/GenBank/DDBJ databases">
        <title>Characterization of vanA genotype vancomycin-resistant Enterococcus saigonensis VE80.</title>
        <authorList>
            <person name="Harada T."/>
            <person name="Motooka D."/>
            <person name="Nakamura S."/>
            <person name="Yamamoto Y."/>
            <person name="Kawahara R."/>
            <person name="Kawatsu K."/>
        </authorList>
    </citation>
    <scope>NUCLEOTIDE SEQUENCE [LARGE SCALE GENOMIC DNA]</scope>
    <source>
        <strain evidence="1 2">VE80</strain>
    </source>
</reference>
<sequence>MYFENEFGYVKLEGHYVRSVVYDTCEQIVKINHDNPPDAVRKFANDYYLYFVNELKFLETIAKS</sequence>
<protein>
    <submittedName>
        <fullName evidence="1">Uncharacterized protein</fullName>
    </submittedName>
</protein>
<accession>A0A679ISW5</accession>
<organism evidence="1 2">
    <name type="scientific">Enterococcus saigonensis</name>
    <dbReference type="NCBI Taxonomy" id="1805431"/>
    <lineage>
        <taxon>Bacteria</taxon>
        <taxon>Bacillati</taxon>
        <taxon>Bacillota</taxon>
        <taxon>Bacilli</taxon>
        <taxon>Lactobacillales</taxon>
        <taxon>Enterococcaceae</taxon>
        <taxon>Enterococcus</taxon>
    </lineage>
</organism>
<evidence type="ECO:0000313" key="2">
    <source>
        <dbReference type="Proteomes" id="UP000502998"/>
    </source>
</evidence>
<gene>
    <name evidence="1" type="ORF">EsVE80_21500</name>
</gene>
<dbReference type="AlphaFoldDB" id="A0A679ISW5"/>
<dbReference type="RefSeq" id="WP_173103751.1">
    <property type="nucleotide sequence ID" value="NZ_AP022822.1"/>
</dbReference>
<dbReference type="KEGG" id="esg:EsVE80_21500"/>
<evidence type="ECO:0000313" key="1">
    <source>
        <dbReference type="EMBL" id="BCA86627.1"/>
    </source>
</evidence>
<dbReference type="EMBL" id="AP022822">
    <property type="protein sequence ID" value="BCA86627.1"/>
    <property type="molecule type" value="Genomic_DNA"/>
</dbReference>